<keyword evidence="3" id="KW-0997">Cell inner membrane</keyword>
<comment type="caution">
    <text evidence="7">Lacks conserved residue(s) required for the propagation of feature annotation.</text>
</comment>
<feature type="transmembrane region" description="Helical" evidence="7">
    <location>
        <begin position="57"/>
        <end position="76"/>
    </location>
</feature>
<evidence type="ECO:0000256" key="3">
    <source>
        <dbReference type="ARBA" id="ARBA00022519"/>
    </source>
</evidence>
<proteinExistence type="inferred from homology"/>
<comment type="caution">
    <text evidence="8">The sequence shown here is derived from an EMBL/GenBank/DDBJ whole genome shotgun (WGS) entry which is preliminary data.</text>
</comment>
<reference evidence="8 9" key="1">
    <citation type="journal article" date="2019" name="Int. J. Syst. Evol. Microbiol.">
        <title>The Global Catalogue of Microorganisms (GCM) 10K type strain sequencing project: providing services to taxonomists for standard genome sequencing and annotation.</title>
        <authorList>
            <consortium name="The Broad Institute Genomics Platform"/>
            <consortium name="The Broad Institute Genome Sequencing Center for Infectious Disease"/>
            <person name="Wu L."/>
            <person name="Ma J."/>
        </authorList>
    </citation>
    <scope>NUCLEOTIDE SEQUENCE [LARGE SCALE GENOMIC DNA]</scope>
    <source>
        <strain evidence="8 9">JCM 15608</strain>
    </source>
</reference>
<keyword evidence="9" id="KW-1185">Reference proteome</keyword>
<evidence type="ECO:0000256" key="2">
    <source>
        <dbReference type="ARBA" id="ARBA00022475"/>
    </source>
</evidence>
<evidence type="ECO:0000256" key="5">
    <source>
        <dbReference type="ARBA" id="ARBA00022989"/>
    </source>
</evidence>
<name>A0ABN1LAN2_9GAMM</name>
<evidence type="ECO:0000313" key="9">
    <source>
        <dbReference type="Proteomes" id="UP001500021"/>
    </source>
</evidence>
<comment type="subcellular location">
    <subcellularLocation>
        <location evidence="1 7">Cell membrane</location>
        <topology evidence="1 7">Multi-pass membrane protein</topology>
    </subcellularLocation>
</comment>
<keyword evidence="6 7" id="KW-0472">Membrane</keyword>
<evidence type="ECO:0000313" key="8">
    <source>
        <dbReference type="EMBL" id="GAA0823081.1"/>
    </source>
</evidence>
<evidence type="ECO:0000256" key="4">
    <source>
        <dbReference type="ARBA" id="ARBA00022692"/>
    </source>
</evidence>
<dbReference type="Proteomes" id="UP001500021">
    <property type="component" value="Unassembled WGS sequence"/>
</dbReference>
<evidence type="ECO:0000256" key="6">
    <source>
        <dbReference type="ARBA" id="ARBA00023136"/>
    </source>
</evidence>
<feature type="transmembrane region" description="Helical" evidence="7">
    <location>
        <begin position="133"/>
        <end position="155"/>
    </location>
</feature>
<keyword evidence="5 7" id="KW-1133">Transmembrane helix</keyword>
<evidence type="ECO:0000256" key="1">
    <source>
        <dbReference type="ARBA" id="ARBA00004651"/>
    </source>
</evidence>
<dbReference type="NCBIfam" id="NF002457">
    <property type="entry name" value="PRK01637.1"/>
    <property type="match status" value="1"/>
</dbReference>
<dbReference type="NCBIfam" id="TIGR00765">
    <property type="entry name" value="yihY_not_rbn"/>
    <property type="match status" value="1"/>
</dbReference>
<comment type="similarity">
    <text evidence="7">Belongs to the UPF0761 family.</text>
</comment>
<feature type="transmembrane region" description="Helical" evidence="7">
    <location>
        <begin position="162"/>
        <end position="179"/>
    </location>
</feature>
<feature type="transmembrane region" description="Helical" evidence="7">
    <location>
        <begin position="199"/>
        <end position="226"/>
    </location>
</feature>
<dbReference type="InterPro" id="IPR023679">
    <property type="entry name" value="UPF0761_bac"/>
</dbReference>
<dbReference type="Pfam" id="PF03631">
    <property type="entry name" value="Virul_fac_BrkB"/>
    <property type="match status" value="1"/>
</dbReference>
<dbReference type="InterPro" id="IPR017039">
    <property type="entry name" value="Virul_fac_BrkB"/>
</dbReference>
<accession>A0ABN1LAN2</accession>
<dbReference type="EMBL" id="BAAAFA010000013">
    <property type="protein sequence ID" value="GAA0823081.1"/>
    <property type="molecule type" value="Genomic_DNA"/>
</dbReference>
<keyword evidence="4 7" id="KW-0812">Transmembrane</keyword>
<dbReference type="PIRSF" id="PIRSF035875">
    <property type="entry name" value="RNase_BN"/>
    <property type="match status" value="1"/>
</dbReference>
<keyword evidence="2 7" id="KW-1003">Cell membrane</keyword>
<feature type="transmembrane region" description="Helical" evidence="7">
    <location>
        <begin position="97"/>
        <end position="121"/>
    </location>
</feature>
<sequence>MSLVPLLVVMLSVMTAFPLFGELQQSIEGFVYQNFMPAASDVVQEYLSGFVTNASKMSAFAILFLFIAALLLISSIDKTFNDIWRVTEKRRTITSLAMYWMVLTLGPVLVGASIALTSYIVSLVSLGDYDVLGLFDILLRALPLFASIIAFLILYMAVPNKAVPLNYALVGAIIAALLFESAKKGFALYLTAFPSYQMIYGALATIPILFLWIYVSWLIVLSGALITVSLQEYCEKPSEECFGKVNAEKNTLENNEQDTEGKAEKP</sequence>
<protein>
    <recommendedName>
        <fullName evidence="7">UPF0761 membrane protein GCM10009111_32210</fullName>
    </recommendedName>
</protein>
<dbReference type="PANTHER" id="PTHR30213:SF0">
    <property type="entry name" value="UPF0761 MEMBRANE PROTEIN YIHY"/>
    <property type="match status" value="1"/>
</dbReference>
<dbReference type="HAMAP" id="MF_00672">
    <property type="entry name" value="UPF0761"/>
    <property type="match status" value="1"/>
</dbReference>
<evidence type="ECO:0000256" key="7">
    <source>
        <dbReference type="HAMAP-Rule" id="MF_00672"/>
    </source>
</evidence>
<gene>
    <name evidence="8" type="ORF">GCM10009111_32210</name>
</gene>
<dbReference type="PANTHER" id="PTHR30213">
    <property type="entry name" value="INNER MEMBRANE PROTEIN YHJD"/>
    <property type="match status" value="1"/>
</dbReference>
<organism evidence="8 9">
    <name type="scientific">Colwellia asteriadis</name>
    <dbReference type="NCBI Taxonomy" id="517723"/>
    <lineage>
        <taxon>Bacteria</taxon>
        <taxon>Pseudomonadati</taxon>
        <taxon>Pseudomonadota</taxon>
        <taxon>Gammaproteobacteria</taxon>
        <taxon>Alteromonadales</taxon>
        <taxon>Colwelliaceae</taxon>
        <taxon>Colwellia</taxon>
    </lineage>
</organism>